<gene>
    <name evidence="1" type="ORF">DPEC_G00072060</name>
</gene>
<protein>
    <submittedName>
        <fullName evidence="1">Uncharacterized protein</fullName>
    </submittedName>
</protein>
<proteinExistence type="predicted"/>
<dbReference type="Proteomes" id="UP001157502">
    <property type="component" value="Chromosome 6"/>
</dbReference>
<sequence>MFYLLSILFCLGSGAVTSNGLDSGLQPRTEPGTGSQSYRLPLSTNGMQQLWGVEVGRLKPPCRGPDSPYPPGSFS</sequence>
<evidence type="ECO:0000313" key="1">
    <source>
        <dbReference type="EMBL" id="KAJ8010157.1"/>
    </source>
</evidence>
<organism evidence="1 2">
    <name type="scientific">Dallia pectoralis</name>
    <name type="common">Alaska blackfish</name>
    <dbReference type="NCBI Taxonomy" id="75939"/>
    <lineage>
        <taxon>Eukaryota</taxon>
        <taxon>Metazoa</taxon>
        <taxon>Chordata</taxon>
        <taxon>Craniata</taxon>
        <taxon>Vertebrata</taxon>
        <taxon>Euteleostomi</taxon>
        <taxon>Actinopterygii</taxon>
        <taxon>Neopterygii</taxon>
        <taxon>Teleostei</taxon>
        <taxon>Protacanthopterygii</taxon>
        <taxon>Esociformes</taxon>
        <taxon>Umbridae</taxon>
        <taxon>Dallia</taxon>
    </lineage>
</organism>
<accession>A0ACC2H2K8</accession>
<name>A0ACC2H2K8_DALPE</name>
<keyword evidence="2" id="KW-1185">Reference proteome</keyword>
<evidence type="ECO:0000313" key="2">
    <source>
        <dbReference type="Proteomes" id="UP001157502"/>
    </source>
</evidence>
<comment type="caution">
    <text evidence="1">The sequence shown here is derived from an EMBL/GenBank/DDBJ whole genome shotgun (WGS) entry which is preliminary data.</text>
</comment>
<dbReference type="EMBL" id="CM055733">
    <property type="protein sequence ID" value="KAJ8010157.1"/>
    <property type="molecule type" value="Genomic_DNA"/>
</dbReference>
<reference evidence="1" key="1">
    <citation type="submission" date="2021-05" db="EMBL/GenBank/DDBJ databases">
        <authorList>
            <person name="Pan Q."/>
            <person name="Jouanno E."/>
            <person name="Zahm M."/>
            <person name="Klopp C."/>
            <person name="Cabau C."/>
            <person name="Louis A."/>
            <person name="Berthelot C."/>
            <person name="Parey E."/>
            <person name="Roest Crollius H."/>
            <person name="Montfort J."/>
            <person name="Robinson-Rechavi M."/>
            <person name="Bouchez O."/>
            <person name="Lampietro C."/>
            <person name="Lopez Roques C."/>
            <person name="Donnadieu C."/>
            <person name="Postlethwait J."/>
            <person name="Bobe J."/>
            <person name="Dillon D."/>
            <person name="Chandos A."/>
            <person name="von Hippel F."/>
            <person name="Guiguen Y."/>
        </authorList>
    </citation>
    <scope>NUCLEOTIDE SEQUENCE</scope>
    <source>
        <strain evidence="1">YG-Jan2019</strain>
    </source>
</reference>